<proteinExistence type="predicted"/>
<evidence type="ECO:0000259" key="2">
    <source>
        <dbReference type="Pfam" id="PF15508"/>
    </source>
</evidence>
<dbReference type="Proteomes" id="UP000033540">
    <property type="component" value="Unassembled WGS sequence"/>
</dbReference>
<accession>A0A0F0I999</accession>
<dbReference type="PANTHER" id="PTHR28583">
    <property type="entry name" value="ACID AMIDASE"/>
    <property type="match status" value="1"/>
</dbReference>
<comment type="caution">
    <text evidence="3">The sequence shown here is derived from an EMBL/GenBank/DDBJ whole genome shotgun (WGS) entry which is preliminary data.</text>
</comment>
<dbReference type="OrthoDB" id="5273684at2759"/>
<dbReference type="AlphaFoldDB" id="A0A0F0I999"/>
<evidence type="ECO:0000313" key="3">
    <source>
        <dbReference type="EMBL" id="KJK63262.1"/>
    </source>
</evidence>
<gene>
    <name evidence="3" type="ORF">P875_00033865</name>
</gene>
<dbReference type="Pfam" id="PF15508">
    <property type="entry name" value="NAAA-beta"/>
    <property type="match status" value="1"/>
</dbReference>
<organism evidence="3 4">
    <name type="scientific">Aspergillus parasiticus (strain ATCC 56775 / NRRL 5862 / SRRC 143 / SU-1)</name>
    <dbReference type="NCBI Taxonomy" id="1403190"/>
    <lineage>
        <taxon>Eukaryota</taxon>
        <taxon>Fungi</taxon>
        <taxon>Dikarya</taxon>
        <taxon>Ascomycota</taxon>
        <taxon>Pezizomycotina</taxon>
        <taxon>Eurotiomycetes</taxon>
        <taxon>Eurotiomycetidae</taxon>
        <taxon>Eurotiales</taxon>
        <taxon>Aspergillaceae</taxon>
        <taxon>Aspergillus</taxon>
        <taxon>Aspergillus subgen. Circumdati</taxon>
    </lineage>
</organism>
<reference evidence="3 4" key="1">
    <citation type="submission" date="2015-02" db="EMBL/GenBank/DDBJ databases">
        <title>Draft genome sequence of Aspergillus parasiticus SU-1.</title>
        <authorList>
            <person name="Yu J."/>
            <person name="Fedorova N."/>
            <person name="Yin Y."/>
            <person name="Losada L."/>
            <person name="Zafar N."/>
            <person name="Taujale R."/>
            <person name="Ehrlich K.C."/>
            <person name="Bhatnagar D."/>
            <person name="Cleveland T.E."/>
            <person name="Bennett J.W."/>
            <person name="Nierman W.C."/>
        </authorList>
    </citation>
    <scope>NUCLEOTIDE SEQUENCE [LARGE SCALE GENOMIC DNA]</scope>
    <source>
        <strain evidence="4">ATCC 56775 / NRRL 5862 / SRRC 143 / SU-1</strain>
    </source>
</reference>
<dbReference type="InterPro" id="IPR029130">
    <property type="entry name" value="Acid_ceramidase_N"/>
</dbReference>
<evidence type="ECO:0000256" key="1">
    <source>
        <dbReference type="ARBA" id="ARBA00011891"/>
    </source>
</evidence>
<dbReference type="EMBL" id="JZEE01000577">
    <property type="protein sequence ID" value="KJK63262.1"/>
    <property type="molecule type" value="Genomic_DNA"/>
</dbReference>
<dbReference type="GO" id="GO:0017040">
    <property type="term" value="F:N-acylsphingosine amidohydrolase activity"/>
    <property type="evidence" value="ECO:0007669"/>
    <property type="project" value="UniProtKB-EC"/>
</dbReference>
<evidence type="ECO:0000313" key="4">
    <source>
        <dbReference type="Proteomes" id="UP000033540"/>
    </source>
</evidence>
<sequence>MAHAMHLGEVPPVFKIDLSLPPSERYTHVARQYHNHLVSITGLFDQLITDALPKSLLPWIKRLSRLFLRRLYTQEETEEIKGISRATGIELYLLVSFNVLLDLLMGCTSGAALTKLDNPTGEQSQPRLLHFRTLDWGMDELRKLLVCFEYVHGPDYDTVLATNITYIGFVGVLTGVRRGLSVSLNFRPNHDTSSWLRNYRYYGSHLLVLLGLRRSISSMLRGYILPPGGSSPPPTLDKVWPTVMRTPSTAAYLIFCDGADVVVLEKDHRTAHVERQSAFIVATNSDRVTPSVRENRHQGDHAGAALGTGVVVSVVDLIEDSEERRKFMQAHWDKKVKQVRKATSIPECTYSTARQDPLRRTRASQRWGDGSSYEIVPNGSSLPTPCSGKLVDSQVTATLMEVIKWTTTYPTTNEMTHFAAVMDPIEGKVVWIRRYLEPLVFHTRY</sequence>
<protein>
    <recommendedName>
        <fullName evidence="1">ceramidase</fullName>
        <ecNumber evidence="1">3.5.1.23</ecNumber>
    </recommendedName>
</protein>
<dbReference type="STRING" id="1403190.A0A0F0I999"/>
<feature type="domain" description="Acid ceramidase N-terminal" evidence="2">
    <location>
        <begin position="11"/>
        <end position="71"/>
    </location>
</feature>
<dbReference type="EC" id="3.5.1.23" evidence="1"/>
<name>A0A0F0I999_ASPPU</name>
<dbReference type="PANTHER" id="PTHR28583:SF1">
    <property type="entry name" value="ACID CERAMIDASE"/>
    <property type="match status" value="1"/>
</dbReference>